<dbReference type="Proteomes" id="UP000253664">
    <property type="component" value="Unassembled WGS sequence"/>
</dbReference>
<reference evidence="1 2" key="1">
    <citation type="journal article" date="2015" name="BMC Genomics">
        <title>Insights from the genome of Ophiocordyceps polyrhachis-furcata to pathogenicity and host specificity in insect fungi.</title>
        <authorList>
            <person name="Wichadakul D."/>
            <person name="Kobmoo N."/>
            <person name="Ingsriswang S."/>
            <person name="Tangphatsornruang S."/>
            <person name="Chantasingh D."/>
            <person name="Luangsa-ard J.J."/>
            <person name="Eurwilaichitr L."/>
        </authorList>
    </citation>
    <scope>NUCLEOTIDE SEQUENCE [LARGE SCALE GENOMIC DNA]</scope>
    <source>
        <strain evidence="1 2">BCC 54312</strain>
    </source>
</reference>
<feature type="non-terminal residue" evidence="1">
    <location>
        <position position="1"/>
    </location>
</feature>
<sequence>CSCVLLSCQLRESPPISSPATKVVTCRVRLSVTVTNHRHQSSFSSVLITPYYPMKKKKAMPRIAINVKLREPSWHHRQSGSPYIQPTRLIRLPSRSIALALLPGSSSTQPSLIPPGRRPSFRPTLTLSPVGKVLLLRGN</sequence>
<evidence type="ECO:0000313" key="1">
    <source>
        <dbReference type="EMBL" id="RCI16627.1"/>
    </source>
</evidence>
<gene>
    <name evidence="1" type="ORF">L249_3331</name>
</gene>
<proteinExistence type="predicted"/>
<organism evidence="1 2">
    <name type="scientific">Ophiocordyceps polyrhachis-furcata BCC 54312</name>
    <dbReference type="NCBI Taxonomy" id="1330021"/>
    <lineage>
        <taxon>Eukaryota</taxon>
        <taxon>Fungi</taxon>
        <taxon>Dikarya</taxon>
        <taxon>Ascomycota</taxon>
        <taxon>Pezizomycotina</taxon>
        <taxon>Sordariomycetes</taxon>
        <taxon>Hypocreomycetidae</taxon>
        <taxon>Hypocreales</taxon>
        <taxon>Ophiocordycipitaceae</taxon>
        <taxon>Ophiocordyceps</taxon>
    </lineage>
</organism>
<protein>
    <submittedName>
        <fullName evidence="1">Uncharacterized protein</fullName>
    </submittedName>
</protein>
<name>A0A367LQG2_9HYPO</name>
<feature type="non-terminal residue" evidence="1">
    <location>
        <position position="139"/>
    </location>
</feature>
<accession>A0A367LQG2</accession>
<dbReference type="EMBL" id="LKCN02000001">
    <property type="protein sequence ID" value="RCI16627.1"/>
    <property type="molecule type" value="Genomic_DNA"/>
</dbReference>
<comment type="caution">
    <text evidence="1">The sequence shown here is derived from an EMBL/GenBank/DDBJ whole genome shotgun (WGS) entry which is preliminary data.</text>
</comment>
<dbReference type="AlphaFoldDB" id="A0A367LQG2"/>
<evidence type="ECO:0000313" key="2">
    <source>
        <dbReference type="Proteomes" id="UP000253664"/>
    </source>
</evidence>
<keyword evidence="2" id="KW-1185">Reference proteome</keyword>